<feature type="domain" description="HTH araC/xylS-type" evidence="4">
    <location>
        <begin position="186"/>
        <end position="284"/>
    </location>
</feature>
<dbReference type="Pfam" id="PF12833">
    <property type="entry name" value="HTH_18"/>
    <property type="match status" value="1"/>
</dbReference>
<evidence type="ECO:0000256" key="3">
    <source>
        <dbReference type="ARBA" id="ARBA00023163"/>
    </source>
</evidence>
<dbReference type="SMART" id="SM00342">
    <property type="entry name" value="HTH_ARAC"/>
    <property type="match status" value="1"/>
</dbReference>
<protein>
    <submittedName>
        <fullName evidence="5">AraC-type DNA-binding protein</fullName>
    </submittedName>
</protein>
<dbReference type="PROSITE" id="PS00041">
    <property type="entry name" value="HTH_ARAC_FAMILY_1"/>
    <property type="match status" value="1"/>
</dbReference>
<dbReference type="GO" id="GO:0043565">
    <property type="term" value="F:sequence-specific DNA binding"/>
    <property type="evidence" value="ECO:0007669"/>
    <property type="project" value="InterPro"/>
</dbReference>
<evidence type="ECO:0000313" key="6">
    <source>
        <dbReference type="Proteomes" id="UP000199310"/>
    </source>
</evidence>
<dbReference type="InterPro" id="IPR011051">
    <property type="entry name" value="RmlC_Cupin_sf"/>
</dbReference>
<dbReference type="AlphaFoldDB" id="A0A1I0NEU1"/>
<evidence type="ECO:0000259" key="4">
    <source>
        <dbReference type="PROSITE" id="PS01124"/>
    </source>
</evidence>
<dbReference type="SUPFAM" id="SSF51182">
    <property type="entry name" value="RmlC-like cupins"/>
    <property type="match status" value="1"/>
</dbReference>
<dbReference type="Proteomes" id="UP000199310">
    <property type="component" value="Unassembled WGS sequence"/>
</dbReference>
<dbReference type="InterPro" id="IPR018060">
    <property type="entry name" value="HTH_AraC"/>
</dbReference>
<evidence type="ECO:0000256" key="2">
    <source>
        <dbReference type="ARBA" id="ARBA00023125"/>
    </source>
</evidence>
<dbReference type="GO" id="GO:0003700">
    <property type="term" value="F:DNA-binding transcription factor activity"/>
    <property type="evidence" value="ECO:0007669"/>
    <property type="project" value="InterPro"/>
</dbReference>
<dbReference type="InterPro" id="IPR009057">
    <property type="entry name" value="Homeodomain-like_sf"/>
</dbReference>
<dbReference type="Gene3D" id="2.60.120.10">
    <property type="entry name" value="Jelly Rolls"/>
    <property type="match status" value="1"/>
</dbReference>
<dbReference type="STRING" id="29529.SAMN04488122_0107"/>
<name>A0A1I0NEU1_9BACT</name>
<dbReference type="PROSITE" id="PS01124">
    <property type="entry name" value="HTH_ARAC_FAMILY_2"/>
    <property type="match status" value="1"/>
</dbReference>
<proteinExistence type="predicted"/>
<dbReference type="PANTHER" id="PTHR43280">
    <property type="entry name" value="ARAC-FAMILY TRANSCRIPTIONAL REGULATOR"/>
    <property type="match status" value="1"/>
</dbReference>
<dbReference type="RefSeq" id="WP_089889106.1">
    <property type="nucleotide sequence ID" value="NZ_FOJG01000001.1"/>
</dbReference>
<keyword evidence="3" id="KW-0804">Transcription</keyword>
<gene>
    <name evidence="5" type="ORF">SAMN04488122_0107</name>
</gene>
<keyword evidence="6" id="KW-1185">Reference proteome</keyword>
<dbReference type="InterPro" id="IPR014710">
    <property type="entry name" value="RmlC-like_jellyroll"/>
</dbReference>
<evidence type="ECO:0000313" key="5">
    <source>
        <dbReference type="EMBL" id="SEV99259.1"/>
    </source>
</evidence>
<dbReference type="InterPro" id="IPR018062">
    <property type="entry name" value="HTH_AraC-typ_CS"/>
</dbReference>
<evidence type="ECO:0000256" key="1">
    <source>
        <dbReference type="ARBA" id="ARBA00023015"/>
    </source>
</evidence>
<reference evidence="6" key="1">
    <citation type="submission" date="2016-10" db="EMBL/GenBank/DDBJ databases">
        <authorList>
            <person name="Varghese N."/>
            <person name="Submissions S."/>
        </authorList>
    </citation>
    <scope>NUCLEOTIDE SEQUENCE [LARGE SCALE GENOMIC DNA]</scope>
    <source>
        <strain evidence="6">DSM 3695</strain>
    </source>
</reference>
<dbReference type="EMBL" id="FOJG01000001">
    <property type="protein sequence ID" value="SEV99259.1"/>
    <property type="molecule type" value="Genomic_DNA"/>
</dbReference>
<keyword evidence="1" id="KW-0805">Transcription regulation</keyword>
<dbReference type="SUPFAM" id="SSF46689">
    <property type="entry name" value="Homeodomain-like"/>
    <property type="match status" value="1"/>
</dbReference>
<dbReference type="OrthoDB" id="745435at2"/>
<accession>A0A1I0NEU1</accession>
<organism evidence="5 6">
    <name type="scientific">Chitinophaga arvensicola</name>
    <dbReference type="NCBI Taxonomy" id="29529"/>
    <lineage>
        <taxon>Bacteria</taxon>
        <taxon>Pseudomonadati</taxon>
        <taxon>Bacteroidota</taxon>
        <taxon>Chitinophagia</taxon>
        <taxon>Chitinophagales</taxon>
        <taxon>Chitinophagaceae</taxon>
        <taxon>Chitinophaga</taxon>
    </lineage>
</organism>
<dbReference type="PANTHER" id="PTHR43280:SF34">
    <property type="entry name" value="ARAC-FAMILY TRANSCRIPTIONAL REGULATOR"/>
    <property type="match status" value="1"/>
</dbReference>
<keyword evidence="2 5" id="KW-0238">DNA-binding</keyword>
<sequence>MKSAYQQLNIPADRSFIIKSYYQPQFTASFHFHHAYEVILIVKSYGKIYGGNKIMNFREGDIYLFGPGLGHCFYNDKSFIDTGEMAHAIVIQFTEDFIGKDFFDKPELRKIKKMLQLSPAGIKFDAASAAVKALFFQFREKQPMPNLILLLQLMDGLSRQRKEDLLLLNDTPGKIYYHQQDSSRIELVFKYVIENFKTAVNSRTAAALVFLNEAAFCRYFKRRTRKTFSQFVNDVRITHATKLLREKEHSIAAICYACGYSNVSYFNRQFRLLQGKTPKAFRDEFAEG</sequence>
<dbReference type="Gene3D" id="1.10.10.60">
    <property type="entry name" value="Homeodomain-like"/>
    <property type="match status" value="2"/>
</dbReference>